<evidence type="ECO:0000313" key="3">
    <source>
        <dbReference type="Proteomes" id="UP001050975"/>
    </source>
</evidence>
<dbReference type="Pfam" id="PF01844">
    <property type="entry name" value="HNH"/>
    <property type="match status" value="1"/>
</dbReference>
<dbReference type="EMBL" id="BLAY01000219">
    <property type="protein sequence ID" value="GET43378.1"/>
    <property type="molecule type" value="Genomic_DNA"/>
</dbReference>
<dbReference type="GO" id="GO:0008270">
    <property type="term" value="F:zinc ion binding"/>
    <property type="evidence" value="ECO:0007669"/>
    <property type="project" value="InterPro"/>
</dbReference>
<keyword evidence="2" id="KW-0548">Nucleotidyltransferase</keyword>
<evidence type="ECO:0000313" key="2">
    <source>
        <dbReference type="EMBL" id="GET43378.1"/>
    </source>
</evidence>
<organism evidence="2 3">
    <name type="scientific">Microseira wollei NIES-4236</name>
    <dbReference type="NCBI Taxonomy" id="2530354"/>
    <lineage>
        <taxon>Bacteria</taxon>
        <taxon>Bacillati</taxon>
        <taxon>Cyanobacteriota</taxon>
        <taxon>Cyanophyceae</taxon>
        <taxon>Oscillatoriophycideae</taxon>
        <taxon>Aerosakkonematales</taxon>
        <taxon>Aerosakkonemataceae</taxon>
        <taxon>Microseira</taxon>
    </lineage>
</organism>
<keyword evidence="2" id="KW-0808">Transferase</keyword>
<keyword evidence="2" id="KW-0695">RNA-directed DNA polymerase</keyword>
<dbReference type="GO" id="GO:0003676">
    <property type="term" value="F:nucleic acid binding"/>
    <property type="evidence" value="ECO:0007669"/>
    <property type="project" value="InterPro"/>
</dbReference>
<sequence>MGQHPETNKRVATLLKKQKGKCAECGLHFREGDVLEIDHKVPRSQKGKDEYQNLQLLHRHCHDVKTARDSAMCV</sequence>
<dbReference type="InterPro" id="IPR002711">
    <property type="entry name" value="HNH"/>
</dbReference>
<comment type="caution">
    <text evidence="2">The sequence shown here is derived from an EMBL/GenBank/DDBJ whole genome shotgun (WGS) entry which is preliminary data.</text>
</comment>
<reference evidence="2" key="1">
    <citation type="submission" date="2019-10" db="EMBL/GenBank/DDBJ databases">
        <title>Draft genome sequece of Microseira wollei NIES-4236.</title>
        <authorList>
            <person name="Yamaguchi H."/>
            <person name="Suzuki S."/>
            <person name="Kawachi M."/>
        </authorList>
    </citation>
    <scope>NUCLEOTIDE SEQUENCE</scope>
    <source>
        <strain evidence="2">NIES-4236</strain>
    </source>
</reference>
<accession>A0AAV3XP00</accession>
<dbReference type="GO" id="GO:0003964">
    <property type="term" value="F:RNA-directed DNA polymerase activity"/>
    <property type="evidence" value="ECO:0007669"/>
    <property type="project" value="UniProtKB-KW"/>
</dbReference>
<dbReference type="SMART" id="SM00507">
    <property type="entry name" value="HNHc"/>
    <property type="match status" value="1"/>
</dbReference>
<keyword evidence="3" id="KW-1185">Reference proteome</keyword>
<dbReference type="CDD" id="cd00085">
    <property type="entry name" value="HNHc"/>
    <property type="match status" value="1"/>
</dbReference>
<dbReference type="InterPro" id="IPR003615">
    <property type="entry name" value="HNH_nuc"/>
</dbReference>
<dbReference type="AlphaFoldDB" id="A0AAV3XP00"/>
<dbReference type="GO" id="GO:0004519">
    <property type="term" value="F:endonuclease activity"/>
    <property type="evidence" value="ECO:0007669"/>
    <property type="project" value="InterPro"/>
</dbReference>
<dbReference type="Gene3D" id="1.10.30.50">
    <property type="match status" value="1"/>
</dbReference>
<proteinExistence type="predicted"/>
<feature type="domain" description="HNH nuclease" evidence="1">
    <location>
        <begin position="10"/>
        <end position="63"/>
    </location>
</feature>
<name>A0AAV3XP00_9CYAN</name>
<evidence type="ECO:0000259" key="1">
    <source>
        <dbReference type="SMART" id="SM00507"/>
    </source>
</evidence>
<dbReference type="Proteomes" id="UP001050975">
    <property type="component" value="Unassembled WGS sequence"/>
</dbReference>
<gene>
    <name evidence="2" type="ORF">MiSe_82000</name>
</gene>
<protein>
    <submittedName>
        <fullName evidence="2">Reverse transcriptase</fullName>
    </submittedName>
</protein>